<organism evidence="7 8">
    <name type="scientific">Geotrichum candidum</name>
    <name type="common">Oospora lactis</name>
    <name type="synonym">Dipodascus geotrichum</name>
    <dbReference type="NCBI Taxonomy" id="1173061"/>
    <lineage>
        <taxon>Eukaryota</taxon>
        <taxon>Fungi</taxon>
        <taxon>Dikarya</taxon>
        <taxon>Ascomycota</taxon>
        <taxon>Saccharomycotina</taxon>
        <taxon>Dipodascomycetes</taxon>
        <taxon>Dipodascales</taxon>
        <taxon>Dipodascaceae</taxon>
        <taxon>Geotrichum</taxon>
    </lineage>
</organism>
<feature type="transmembrane region" description="Helical" evidence="6">
    <location>
        <begin position="103"/>
        <end position="123"/>
    </location>
</feature>
<evidence type="ECO:0000256" key="5">
    <source>
        <dbReference type="ARBA" id="ARBA00023136"/>
    </source>
</evidence>
<dbReference type="NCBIfam" id="NF038013">
    <property type="entry name" value="AceTr_1"/>
    <property type="match status" value="1"/>
</dbReference>
<dbReference type="PANTHER" id="PTHR31123:SF3">
    <property type="entry name" value="AMMONIA TRANSPORT OUTWARD PROTEIN 3"/>
    <property type="match status" value="1"/>
</dbReference>
<evidence type="ECO:0000256" key="4">
    <source>
        <dbReference type="ARBA" id="ARBA00022989"/>
    </source>
</evidence>
<dbReference type="InterPro" id="IPR051633">
    <property type="entry name" value="AceTr"/>
</dbReference>
<protein>
    <submittedName>
        <fullName evidence="7">Similar to Saccharomyces cerevisiae YNR002C ATO2 Putative transmembrane protein involved in export of ammonia</fullName>
    </submittedName>
</protein>
<dbReference type="GO" id="GO:0005886">
    <property type="term" value="C:plasma membrane"/>
    <property type="evidence" value="ECO:0007669"/>
    <property type="project" value="TreeGrafter"/>
</dbReference>
<feature type="transmembrane region" description="Helical" evidence="6">
    <location>
        <begin position="129"/>
        <end position="154"/>
    </location>
</feature>
<sequence length="276" mass="30208">MSNIDSDQSNESPILLNPHHDYKIHHNGITRINTTNSHVMIGDISFERGEFVRAFEGYLNPGLARAPSRKFANPVPIGVASFAMTLFCVSLTNIGARGVSNPAGFAGLMLFYAGAIELLSGMWCFVMEATWAATLLSSFAAFWLGYGCISLDVFQVVSNYTEGQGTYNNFLGFWILAWAIFTSMMWITTLRSTWPMCVMVLLVVLTLIMLCASEFTAVAAPVASVHLKQAGGYFGLITSVIAWFVLYEGLCTPENSYWVPPVLLLPGAVTAVKKDD</sequence>
<comment type="subcellular location">
    <subcellularLocation>
        <location evidence="1">Membrane</location>
        <topology evidence="1">Multi-pass membrane protein</topology>
    </subcellularLocation>
</comment>
<gene>
    <name evidence="7" type="ORF">BN980_GECA07s02331g</name>
</gene>
<feature type="transmembrane region" description="Helical" evidence="6">
    <location>
        <begin position="75"/>
        <end position="96"/>
    </location>
</feature>
<accession>A0A0J9XA21</accession>
<dbReference type="Pfam" id="PF01184">
    <property type="entry name" value="Gpr1_Fun34_YaaH"/>
    <property type="match status" value="1"/>
</dbReference>
<feature type="transmembrane region" description="Helical" evidence="6">
    <location>
        <begin position="193"/>
        <end position="218"/>
    </location>
</feature>
<comment type="caution">
    <text evidence="7">The sequence shown here is derived from an EMBL/GenBank/DDBJ whole genome shotgun (WGS) entry which is preliminary data.</text>
</comment>
<keyword evidence="4 6" id="KW-1133">Transmembrane helix</keyword>
<evidence type="ECO:0000256" key="6">
    <source>
        <dbReference type="SAM" id="Phobius"/>
    </source>
</evidence>
<evidence type="ECO:0000256" key="2">
    <source>
        <dbReference type="ARBA" id="ARBA00005587"/>
    </source>
</evidence>
<evidence type="ECO:0000256" key="1">
    <source>
        <dbReference type="ARBA" id="ARBA00004141"/>
    </source>
</evidence>
<keyword evidence="8" id="KW-1185">Reference proteome</keyword>
<keyword evidence="3 6" id="KW-0812">Transmembrane</keyword>
<dbReference type="GO" id="GO:0015123">
    <property type="term" value="F:acetate transmembrane transporter activity"/>
    <property type="evidence" value="ECO:0007669"/>
    <property type="project" value="TreeGrafter"/>
</dbReference>
<dbReference type="OrthoDB" id="3648309at2759"/>
<dbReference type="EMBL" id="CCBN010000007">
    <property type="protein sequence ID" value="CDO54291.1"/>
    <property type="molecule type" value="Genomic_DNA"/>
</dbReference>
<comment type="similarity">
    <text evidence="2">Belongs to the acetate uptake transporter (AceTr) (TC 2.A.96) family.</text>
</comment>
<proteinExistence type="inferred from homology"/>
<feature type="transmembrane region" description="Helical" evidence="6">
    <location>
        <begin position="166"/>
        <end position="187"/>
    </location>
</feature>
<evidence type="ECO:0000256" key="3">
    <source>
        <dbReference type="ARBA" id="ARBA00022692"/>
    </source>
</evidence>
<feature type="transmembrane region" description="Helical" evidence="6">
    <location>
        <begin position="230"/>
        <end position="247"/>
    </location>
</feature>
<name>A0A0J9XA21_GEOCN</name>
<dbReference type="PANTHER" id="PTHR31123">
    <property type="entry name" value="ACCUMULATION OF DYADS PROTEIN 2-RELATED"/>
    <property type="match status" value="1"/>
</dbReference>
<dbReference type="AlphaFoldDB" id="A0A0J9XA21"/>
<evidence type="ECO:0000313" key="7">
    <source>
        <dbReference type="EMBL" id="CDO54291.1"/>
    </source>
</evidence>
<keyword evidence="5 6" id="KW-0472">Membrane</keyword>
<reference evidence="7" key="1">
    <citation type="submission" date="2014-03" db="EMBL/GenBank/DDBJ databases">
        <authorList>
            <person name="Casaregola S."/>
        </authorList>
    </citation>
    <scope>NUCLEOTIDE SEQUENCE [LARGE SCALE GENOMIC DNA]</scope>
    <source>
        <strain evidence="7">CLIB 918</strain>
    </source>
</reference>
<dbReference type="InterPro" id="IPR000791">
    <property type="entry name" value="Gpr1/Fun34/SatP-like"/>
</dbReference>
<dbReference type="Proteomes" id="UP000242525">
    <property type="component" value="Unassembled WGS sequence"/>
</dbReference>
<evidence type="ECO:0000313" key="8">
    <source>
        <dbReference type="Proteomes" id="UP000242525"/>
    </source>
</evidence>